<evidence type="ECO:0000313" key="6">
    <source>
        <dbReference type="EMBL" id="OGG80287.1"/>
    </source>
</evidence>
<dbReference type="GO" id="GO:0003735">
    <property type="term" value="F:structural constituent of ribosome"/>
    <property type="evidence" value="ECO:0007669"/>
    <property type="project" value="InterPro"/>
</dbReference>
<evidence type="ECO:0000256" key="4">
    <source>
        <dbReference type="ARBA" id="ARBA00035204"/>
    </source>
</evidence>
<dbReference type="EMBL" id="MFLZ01000010">
    <property type="protein sequence ID" value="OGG80287.1"/>
    <property type="molecule type" value="Genomic_DNA"/>
</dbReference>
<dbReference type="Proteomes" id="UP000177372">
    <property type="component" value="Unassembled WGS sequence"/>
</dbReference>
<dbReference type="HAMAP" id="MF_00374">
    <property type="entry name" value="Ribosomal_uL29"/>
    <property type="match status" value="1"/>
</dbReference>
<dbReference type="AlphaFoldDB" id="A0A1F6F355"/>
<dbReference type="GO" id="GO:0005840">
    <property type="term" value="C:ribosome"/>
    <property type="evidence" value="ECO:0007669"/>
    <property type="project" value="UniProtKB-KW"/>
</dbReference>
<dbReference type="STRING" id="1798512.A3A39_03385"/>
<dbReference type="Pfam" id="PF00831">
    <property type="entry name" value="Ribosomal_L29"/>
    <property type="match status" value="1"/>
</dbReference>
<evidence type="ECO:0000313" key="7">
    <source>
        <dbReference type="Proteomes" id="UP000177372"/>
    </source>
</evidence>
<dbReference type="InterPro" id="IPR001854">
    <property type="entry name" value="Ribosomal_uL29"/>
</dbReference>
<evidence type="ECO:0000256" key="3">
    <source>
        <dbReference type="ARBA" id="ARBA00023274"/>
    </source>
</evidence>
<dbReference type="Gene3D" id="1.10.287.310">
    <property type="match status" value="1"/>
</dbReference>
<dbReference type="SUPFAM" id="SSF46561">
    <property type="entry name" value="Ribosomal protein L29 (L29p)"/>
    <property type="match status" value="1"/>
</dbReference>
<dbReference type="NCBIfam" id="TIGR00012">
    <property type="entry name" value="L29"/>
    <property type="match status" value="1"/>
</dbReference>
<sequence>MDDLKKQNAEDLKKTLLEKREALRVFRFGGAGSRTRNVREGRNLRKEIARILTEIRSREIPSSNTK</sequence>
<protein>
    <recommendedName>
        <fullName evidence="4 5">Large ribosomal subunit protein uL29</fullName>
    </recommendedName>
</protein>
<dbReference type="InterPro" id="IPR036049">
    <property type="entry name" value="Ribosomal_uL29_sf"/>
</dbReference>
<evidence type="ECO:0000256" key="5">
    <source>
        <dbReference type="HAMAP-Rule" id="MF_00374"/>
    </source>
</evidence>
<gene>
    <name evidence="5" type="primary">rpmC</name>
    <name evidence="6" type="ORF">A3A39_03385</name>
</gene>
<proteinExistence type="inferred from homology"/>
<evidence type="ECO:0000256" key="1">
    <source>
        <dbReference type="ARBA" id="ARBA00009254"/>
    </source>
</evidence>
<evidence type="ECO:0000256" key="2">
    <source>
        <dbReference type="ARBA" id="ARBA00022980"/>
    </source>
</evidence>
<accession>A0A1F6F355</accession>
<dbReference type="GO" id="GO:0006412">
    <property type="term" value="P:translation"/>
    <property type="evidence" value="ECO:0007669"/>
    <property type="project" value="UniProtKB-UniRule"/>
</dbReference>
<keyword evidence="3 5" id="KW-0687">Ribonucleoprotein</keyword>
<name>A0A1F6F355_9BACT</name>
<keyword evidence="2 5" id="KW-0689">Ribosomal protein</keyword>
<reference evidence="6 7" key="1">
    <citation type="journal article" date="2016" name="Nat. Commun.">
        <title>Thousands of microbial genomes shed light on interconnected biogeochemical processes in an aquifer system.</title>
        <authorList>
            <person name="Anantharaman K."/>
            <person name="Brown C.T."/>
            <person name="Hug L.A."/>
            <person name="Sharon I."/>
            <person name="Castelle C.J."/>
            <person name="Probst A.J."/>
            <person name="Thomas B.C."/>
            <person name="Singh A."/>
            <person name="Wilkins M.J."/>
            <person name="Karaoz U."/>
            <person name="Brodie E.L."/>
            <person name="Williams K.H."/>
            <person name="Hubbard S.S."/>
            <person name="Banfield J.F."/>
        </authorList>
    </citation>
    <scope>NUCLEOTIDE SEQUENCE [LARGE SCALE GENOMIC DNA]</scope>
</reference>
<dbReference type="GO" id="GO:1990904">
    <property type="term" value="C:ribonucleoprotein complex"/>
    <property type="evidence" value="ECO:0007669"/>
    <property type="project" value="UniProtKB-KW"/>
</dbReference>
<comment type="similarity">
    <text evidence="1 5">Belongs to the universal ribosomal protein uL29 family.</text>
</comment>
<organism evidence="6 7">
    <name type="scientific">Candidatus Kaiserbacteria bacterium RIFCSPLOWO2_01_FULL_54_13</name>
    <dbReference type="NCBI Taxonomy" id="1798512"/>
    <lineage>
        <taxon>Bacteria</taxon>
        <taxon>Candidatus Kaiseribacteriota</taxon>
    </lineage>
</organism>
<comment type="caution">
    <text evidence="6">The sequence shown here is derived from an EMBL/GenBank/DDBJ whole genome shotgun (WGS) entry which is preliminary data.</text>
</comment>